<evidence type="ECO:0000313" key="15">
    <source>
        <dbReference type="Proteomes" id="UP000256388"/>
    </source>
</evidence>
<comment type="similarity">
    <text evidence="10">Belongs to the acyltransferase CrtO family.</text>
</comment>
<comment type="pathway">
    <text evidence="9">Carotenoid biosynthesis; staphyloxanthin biosynthesis; staphyloxanthin from farnesyl diphosphate: step 5/5.</text>
</comment>
<evidence type="ECO:0000256" key="12">
    <source>
        <dbReference type="ARBA" id="ARBA00025324"/>
    </source>
</evidence>
<keyword evidence="6 13" id="KW-1133">Transmembrane helix</keyword>
<evidence type="ECO:0000256" key="3">
    <source>
        <dbReference type="ARBA" id="ARBA00022679"/>
    </source>
</evidence>
<proteinExistence type="inferred from homology"/>
<evidence type="ECO:0000256" key="9">
    <source>
        <dbReference type="ARBA" id="ARBA00023588"/>
    </source>
</evidence>
<keyword evidence="8 14" id="KW-0012">Acyltransferase</keyword>
<keyword evidence="7 13" id="KW-0472">Membrane</keyword>
<comment type="subcellular location">
    <subcellularLocation>
        <location evidence="1">Cell membrane</location>
        <topology evidence="1">Single-pass membrane protein</topology>
    </subcellularLocation>
</comment>
<keyword evidence="5" id="KW-0732">Signal</keyword>
<dbReference type="EMBL" id="QUMS01000001">
    <property type="protein sequence ID" value="REG11799.1"/>
    <property type="molecule type" value="Genomic_DNA"/>
</dbReference>
<dbReference type="OrthoDB" id="3783432at2"/>
<dbReference type="Proteomes" id="UP000256388">
    <property type="component" value="Unassembled WGS sequence"/>
</dbReference>
<evidence type="ECO:0000256" key="13">
    <source>
        <dbReference type="SAM" id="Phobius"/>
    </source>
</evidence>
<evidence type="ECO:0000256" key="5">
    <source>
        <dbReference type="ARBA" id="ARBA00022729"/>
    </source>
</evidence>
<keyword evidence="3 14" id="KW-0808">Transferase</keyword>
<organism evidence="14 15">
    <name type="scientific">Pelolinea submarina</name>
    <dbReference type="NCBI Taxonomy" id="913107"/>
    <lineage>
        <taxon>Bacteria</taxon>
        <taxon>Bacillati</taxon>
        <taxon>Chloroflexota</taxon>
        <taxon>Anaerolineae</taxon>
        <taxon>Anaerolineales</taxon>
        <taxon>Anaerolineaceae</taxon>
        <taxon>Pelolinea</taxon>
    </lineage>
</organism>
<dbReference type="AlphaFoldDB" id="A0A347ZQR4"/>
<protein>
    <recommendedName>
        <fullName evidence="11">Glycosyl-4,4'-diaponeurosporenoate acyltransferase</fullName>
    </recommendedName>
</protein>
<feature type="transmembrane region" description="Helical" evidence="13">
    <location>
        <begin position="12"/>
        <end position="31"/>
    </location>
</feature>
<evidence type="ECO:0000256" key="10">
    <source>
        <dbReference type="ARBA" id="ARBA00023603"/>
    </source>
</evidence>
<sequence length="185" mass="22001">MQIFYLKPMNTFILDILVWVIFHLGIGYLSLKFPENWLDPNLHFFQAHPWEEEGKVYQRLFNVRSWKHLIPDGSKTYKNAYSIKHLASSELSHLTCWLKESVRSELCHWFMILPAPLFFLWNSINGGWLMVLYAFLNNLVPIILQRFNRPRMRRLIAQLEMKSLLQQPACIQIPISNYEQSFSGQ</sequence>
<dbReference type="GO" id="GO:0005886">
    <property type="term" value="C:plasma membrane"/>
    <property type="evidence" value="ECO:0007669"/>
    <property type="project" value="UniProtKB-SubCell"/>
</dbReference>
<dbReference type="Pfam" id="PF18927">
    <property type="entry name" value="CrtO"/>
    <property type="match status" value="1"/>
</dbReference>
<dbReference type="GO" id="GO:0016746">
    <property type="term" value="F:acyltransferase activity"/>
    <property type="evidence" value="ECO:0007669"/>
    <property type="project" value="UniProtKB-KW"/>
</dbReference>
<comment type="caution">
    <text evidence="14">The sequence shown here is derived from an EMBL/GenBank/DDBJ whole genome shotgun (WGS) entry which is preliminary data.</text>
</comment>
<dbReference type="UniPathway" id="UPA00029">
    <property type="reaction ID" value="UER00560"/>
</dbReference>
<comment type="function">
    <text evidence="12">Catalyzes the acylation of glycosyl-4,4'-diaponeurosporenoate, i.e. the esterification of glucose at the C6'' position with the carboxyl group of the C(15) fatty acid 12-methyltetradecanoic acid, to yield staphyloxanthin. This is the last step in the biosynthesis of this orange pigment, present in most staphylococci strains.</text>
</comment>
<dbReference type="RefSeq" id="WP_116224915.1">
    <property type="nucleotide sequence ID" value="NZ_AP018437.1"/>
</dbReference>
<evidence type="ECO:0000256" key="8">
    <source>
        <dbReference type="ARBA" id="ARBA00023315"/>
    </source>
</evidence>
<evidence type="ECO:0000256" key="2">
    <source>
        <dbReference type="ARBA" id="ARBA00022475"/>
    </source>
</evidence>
<evidence type="ECO:0000256" key="7">
    <source>
        <dbReference type="ARBA" id="ARBA00023136"/>
    </source>
</evidence>
<name>A0A347ZQR4_9CHLR</name>
<dbReference type="InterPro" id="IPR044021">
    <property type="entry name" value="CrtO"/>
</dbReference>
<gene>
    <name evidence="14" type="ORF">DFR64_1692</name>
</gene>
<keyword evidence="15" id="KW-1185">Reference proteome</keyword>
<reference evidence="14 15" key="1">
    <citation type="submission" date="2018-08" db="EMBL/GenBank/DDBJ databases">
        <title>Genomic Encyclopedia of Type Strains, Phase IV (KMG-IV): sequencing the most valuable type-strain genomes for metagenomic binning, comparative biology and taxonomic classification.</title>
        <authorList>
            <person name="Goeker M."/>
        </authorList>
    </citation>
    <scope>NUCLEOTIDE SEQUENCE [LARGE SCALE GENOMIC DNA]</scope>
    <source>
        <strain evidence="14 15">DSM 23923</strain>
    </source>
</reference>
<evidence type="ECO:0000256" key="11">
    <source>
        <dbReference type="ARBA" id="ARBA00023667"/>
    </source>
</evidence>
<evidence type="ECO:0000256" key="4">
    <source>
        <dbReference type="ARBA" id="ARBA00022692"/>
    </source>
</evidence>
<feature type="transmembrane region" description="Helical" evidence="13">
    <location>
        <begin position="119"/>
        <end position="144"/>
    </location>
</feature>
<evidence type="ECO:0000256" key="1">
    <source>
        <dbReference type="ARBA" id="ARBA00004162"/>
    </source>
</evidence>
<keyword evidence="4 13" id="KW-0812">Transmembrane</keyword>
<accession>A0A347ZQR4</accession>
<evidence type="ECO:0000313" key="14">
    <source>
        <dbReference type="EMBL" id="REG11799.1"/>
    </source>
</evidence>
<evidence type="ECO:0000256" key="6">
    <source>
        <dbReference type="ARBA" id="ARBA00022989"/>
    </source>
</evidence>
<keyword evidence="2" id="KW-1003">Cell membrane</keyword>